<protein>
    <submittedName>
        <fullName evidence="2">Uncharacterized protein</fullName>
    </submittedName>
</protein>
<evidence type="ECO:0000256" key="1">
    <source>
        <dbReference type="SAM" id="MobiDB-lite"/>
    </source>
</evidence>
<gene>
    <name evidence="2" type="ORF">Glove_340g36</name>
</gene>
<sequence length="237" mass="27367">MAIFSLSFFKPTTTTIRTFTPLTSFFKRSSICQNFLFKTLPLKNKEQIEEMRRLRTSNPAKYNLSVLSPSPIIAQFSPLPIERKNIFIVRWDGKRELLEQGELEDLCEESPKQQKAIIYARISNHQNDQAAEGFEIINSTMSNNSNSYSPKKKAAQKNKKRKYTMQEVTNEKEEKEPAGKTKKNKTLYNTKTERNFDGIARWTYNQVLSAIENEGVPQNKKAKCLNSENFQMGLGYT</sequence>
<comment type="caution">
    <text evidence="2">The sequence shown here is derived from an EMBL/GenBank/DDBJ whole genome shotgun (WGS) entry which is preliminary data.</text>
</comment>
<dbReference type="Proteomes" id="UP000266861">
    <property type="component" value="Unassembled WGS sequence"/>
</dbReference>
<accession>A0A397HH87</accession>
<reference evidence="2 3" key="1">
    <citation type="submission" date="2018-08" db="EMBL/GenBank/DDBJ databases">
        <title>Genome and evolution of the arbuscular mycorrhizal fungus Diversispora epigaea (formerly Glomus versiforme) and its bacterial endosymbionts.</title>
        <authorList>
            <person name="Sun X."/>
            <person name="Fei Z."/>
            <person name="Harrison M."/>
        </authorList>
    </citation>
    <scope>NUCLEOTIDE SEQUENCE [LARGE SCALE GENOMIC DNA]</scope>
    <source>
        <strain evidence="2 3">IT104</strain>
    </source>
</reference>
<feature type="compositionally biased region" description="Basic residues" evidence="1">
    <location>
        <begin position="150"/>
        <end position="163"/>
    </location>
</feature>
<keyword evidence="3" id="KW-1185">Reference proteome</keyword>
<evidence type="ECO:0000313" key="2">
    <source>
        <dbReference type="EMBL" id="RHZ62422.1"/>
    </source>
</evidence>
<feature type="region of interest" description="Disordered" evidence="1">
    <location>
        <begin position="140"/>
        <end position="186"/>
    </location>
</feature>
<proteinExistence type="predicted"/>
<feature type="compositionally biased region" description="Basic and acidic residues" evidence="1">
    <location>
        <begin position="169"/>
        <end position="179"/>
    </location>
</feature>
<dbReference type="OrthoDB" id="6021263at2759"/>
<organism evidence="2 3">
    <name type="scientific">Diversispora epigaea</name>
    <dbReference type="NCBI Taxonomy" id="1348612"/>
    <lineage>
        <taxon>Eukaryota</taxon>
        <taxon>Fungi</taxon>
        <taxon>Fungi incertae sedis</taxon>
        <taxon>Mucoromycota</taxon>
        <taxon>Glomeromycotina</taxon>
        <taxon>Glomeromycetes</taxon>
        <taxon>Diversisporales</taxon>
        <taxon>Diversisporaceae</taxon>
        <taxon>Diversispora</taxon>
    </lineage>
</organism>
<dbReference type="EMBL" id="PQFF01000310">
    <property type="protein sequence ID" value="RHZ62422.1"/>
    <property type="molecule type" value="Genomic_DNA"/>
</dbReference>
<dbReference type="AlphaFoldDB" id="A0A397HH87"/>
<evidence type="ECO:0000313" key="3">
    <source>
        <dbReference type="Proteomes" id="UP000266861"/>
    </source>
</evidence>
<name>A0A397HH87_9GLOM</name>